<organism evidence="1 2">
    <name type="scientific">Asticcacaulis benevestitus DSM 16100 = ATCC BAA-896</name>
    <dbReference type="NCBI Taxonomy" id="1121022"/>
    <lineage>
        <taxon>Bacteria</taxon>
        <taxon>Pseudomonadati</taxon>
        <taxon>Pseudomonadota</taxon>
        <taxon>Alphaproteobacteria</taxon>
        <taxon>Caulobacterales</taxon>
        <taxon>Caulobacteraceae</taxon>
        <taxon>Asticcacaulis</taxon>
    </lineage>
</organism>
<reference evidence="1 2" key="1">
    <citation type="journal article" date="2014" name="Nature">
        <title>Sequential evolution of bacterial morphology by co-option of a developmental regulator.</title>
        <authorList>
            <person name="Jiang C."/>
            <person name="Brown P.J."/>
            <person name="Ducret A."/>
            <person name="Brun Y.V."/>
        </authorList>
    </citation>
    <scope>NUCLEOTIDE SEQUENCE [LARGE SCALE GENOMIC DNA]</scope>
    <source>
        <strain evidence="1 2">DSM 16100</strain>
    </source>
</reference>
<dbReference type="AlphaFoldDB" id="V4PBV2"/>
<name>V4PBV2_9CAUL</name>
<dbReference type="eggNOG" id="ENOG502ZXED">
    <property type="taxonomic scope" value="Bacteria"/>
</dbReference>
<evidence type="ECO:0000313" key="1">
    <source>
        <dbReference type="EMBL" id="ESQ91402.1"/>
    </source>
</evidence>
<comment type="caution">
    <text evidence="1">The sequence shown here is derived from an EMBL/GenBank/DDBJ whole genome shotgun (WGS) entry which is preliminary data.</text>
</comment>
<dbReference type="EMBL" id="AWGB01000017">
    <property type="protein sequence ID" value="ESQ91402.1"/>
    <property type="molecule type" value="Genomic_DNA"/>
</dbReference>
<dbReference type="PATRIC" id="fig|1121022.4.peg.2087"/>
<evidence type="ECO:0000313" key="2">
    <source>
        <dbReference type="Proteomes" id="UP000017837"/>
    </source>
</evidence>
<dbReference type="RefSeq" id="WP_018080815.1">
    <property type="nucleotide sequence ID" value="NZ_AQWM01000003.1"/>
</dbReference>
<keyword evidence="2" id="KW-1185">Reference proteome</keyword>
<gene>
    <name evidence="1" type="ORF">ABENE_10335</name>
</gene>
<proteinExistence type="predicted"/>
<accession>V4PBV2</accession>
<dbReference type="Proteomes" id="UP000017837">
    <property type="component" value="Unassembled WGS sequence"/>
</dbReference>
<sequence>MNAISTAYQGIVSASNRFDKAASSTVKNASDGKDILTDLVEQIDSRTAFEANISVFKAADAMLGKLLDIKT</sequence>
<protein>
    <recommendedName>
        <fullName evidence="3">Flagellar basal-body/hook protein C-terminal domain-containing protein</fullName>
    </recommendedName>
</protein>
<evidence type="ECO:0008006" key="3">
    <source>
        <dbReference type="Google" id="ProtNLM"/>
    </source>
</evidence>
<dbReference type="OrthoDB" id="7173801at2"/>